<protein>
    <submittedName>
        <fullName evidence="1">Uncharacterized protein</fullName>
    </submittedName>
</protein>
<name>A0A9D4M395_DREPO</name>
<reference evidence="1" key="2">
    <citation type="submission" date="2020-11" db="EMBL/GenBank/DDBJ databases">
        <authorList>
            <person name="McCartney M.A."/>
            <person name="Auch B."/>
            <person name="Kono T."/>
            <person name="Mallez S."/>
            <person name="Becker A."/>
            <person name="Gohl D.M."/>
            <person name="Silverstein K.A.T."/>
            <person name="Koren S."/>
            <person name="Bechman K.B."/>
            <person name="Herman A."/>
            <person name="Abrahante J.E."/>
            <person name="Garbe J."/>
        </authorList>
    </citation>
    <scope>NUCLEOTIDE SEQUENCE</scope>
    <source>
        <strain evidence="1">Duluth1</strain>
        <tissue evidence="1">Whole animal</tissue>
    </source>
</reference>
<keyword evidence="2" id="KW-1185">Reference proteome</keyword>
<sequence>MPPDTTFTLTWTTIENIHMCGKNLIGTYRNTKTIGHIQTLQHKLTLLTIHVACQVKELMLMNVDVDNVVA</sequence>
<dbReference type="Proteomes" id="UP000828390">
    <property type="component" value="Unassembled WGS sequence"/>
</dbReference>
<proteinExistence type="predicted"/>
<accession>A0A9D4M395</accession>
<reference evidence="1" key="1">
    <citation type="journal article" date="2019" name="bioRxiv">
        <title>The Genome of the Zebra Mussel, Dreissena polymorpha: A Resource for Invasive Species Research.</title>
        <authorList>
            <person name="McCartney M.A."/>
            <person name="Auch B."/>
            <person name="Kono T."/>
            <person name="Mallez S."/>
            <person name="Zhang Y."/>
            <person name="Obille A."/>
            <person name="Becker A."/>
            <person name="Abrahante J.E."/>
            <person name="Garbe J."/>
            <person name="Badalamenti J.P."/>
            <person name="Herman A."/>
            <person name="Mangelson H."/>
            <person name="Liachko I."/>
            <person name="Sullivan S."/>
            <person name="Sone E.D."/>
            <person name="Koren S."/>
            <person name="Silverstein K.A.T."/>
            <person name="Beckman K.B."/>
            <person name="Gohl D.M."/>
        </authorList>
    </citation>
    <scope>NUCLEOTIDE SEQUENCE</scope>
    <source>
        <strain evidence="1">Duluth1</strain>
        <tissue evidence="1">Whole animal</tissue>
    </source>
</reference>
<organism evidence="1 2">
    <name type="scientific">Dreissena polymorpha</name>
    <name type="common">Zebra mussel</name>
    <name type="synonym">Mytilus polymorpha</name>
    <dbReference type="NCBI Taxonomy" id="45954"/>
    <lineage>
        <taxon>Eukaryota</taxon>
        <taxon>Metazoa</taxon>
        <taxon>Spiralia</taxon>
        <taxon>Lophotrochozoa</taxon>
        <taxon>Mollusca</taxon>
        <taxon>Bivalvia</taxon>
        <taxon>Autobranchia</taxon>
        <taxon>Heteroconchia</taxon>
        <taxon>Euheterodonta</taxon>
        <taxon>Imparidentia</taxon>
        <taxon>Neoheterodontei</taxon>
        <taxon>Myida</taxon>
        <taxon>Dreissenoidea</taxon>
        <taxon>Dreissenidae</taxon>
        <taxon>Dreissena</taxon>
    </lineage>
</organism>
<gene>
    <name evidence="1" type="ORF">DPMN_033216</name>
</gene>
<dbReference type="AlphaFoldDB" id="A0A9D4M395"/>
<dbReference type="EMBL" id="JAIWYP010000002">
    <property type="protein sequence ID" value="KAH3870037.1"/>
    <property type="molecule type" value="Genomic_DNA"/>
</dbReference>
<evidence type="ECO:0000313" key="2">
    <source>
        <dbReference type="Proteomes" id="UP000828390"/>
    </source>
</evidence>
<comment type="caution">
    <text evidence="1">The sequence shown here is derived from an EMBL/GenBank/DDBJ whole genome shotgun (WGS) entry which is preliminary data.</text>
</comment>
<evidence type="ECO:0000313" key="1">
    <source>
        <dbReference type="EMBL" id="KAH3870037.1"/>
    </source>
</evidence>